<dbReference type="PANTHER" id="PTHR33365:SF11">
    <property type="entry name" value="TAT PATHWAY SIGNAL SEQUENCE"/>
    <property type="match status" value="1"/>
</dbReference>
<dbReference type="EMBL" id="JBANRG010000102">
    <property type="protein sequence ID" value="KAK7435795.1"/>
    <property type="molecule type" value="Genomic_DNA"/>
</dbReference>
<keyword evidence="4" id="KW-0812">Transmembrane</keyword>
<evidence type="ECO:0000256" key="4">
    <source>
        <dbReference type="SAM" id="Phobius"/>
    </source>
</evidence>
<dbReference type="Proteomes" id="UP001498398">
    <property type="component" value="Unassembled WGS sequence"/>
</dbReference>
<gene>
    <name evidence="5" type="ORF">VKT23_019493</name>
</gene>
<keyword evidence="4" id="KW-0472">Membrane</keyword>
<keyword evidence="2" id="KW-0560">Oxidoreductase</keyword>
<dbReference type="InterPro" id="IPR021765">
    <property type="entry name" value="UstYa-like"/>
</dbReference>
<organism evidence="5 6">
    <name type="scientific">Marasmiellus scandens</name>
    <dbReference type="NCBI Taxonomy" id="2682957"/>
    <lineage>
        <taxon>Eukaryota</taxon>
        <taxon>Fungi</taxon>
        <taxon>Dikarya</taxon>
        <taxon>Basidiomycota</taxon>
        <taxon>Agaricomycotina</taxon>
        <taxon>Agaricomycetes</taxon>
        <taxon>Agaricomycetidae</taxon>
        <taxon>Agaricales</taxon>
        <taxon>Marasmiineae</taxon>
        <taxon>Omphalotaceae</taxon>
        <taxon>Marasmiellus</taxon>
    </lineage>
</organism>
<proteinExistence type="inferred from homology"/>
<evidence type="ECO:0000256" key="1">
    <source>
        <dbReference type="ARBA" id="ARBA00004685"/>
    </source>
</evidence>
<reference evidence="5 6" key="1">
    <citation type="submission" date="2024-01" db="EMBL/GenBank/DDBJ databases">
        <title>A draft genome for the cacao thread blight pathogen Marasmiellus scandens.</title>
        <authorList>
            <person name="Baruah I.K."/>
            <person name="Leung J."/>
            <person name="Bukari Y."/>
            <person name="Amoako-Attah I."/>
            <person name="Meinhardt L.W."/>
            <person name="Bailey B.A."/>
            <person name="Cohen S.P."/>
        </authorList>
    </citation>
    <scope>NUCLEOTIDE SEQUENCE [LARGE SCALE GENOMIC DNA]</scope>
    <source>
        <strain evidence="5 6">GH-19</strain>
    </source>
</reference>
<name>A0ABR1INQ7_9AGAR</name>
<feature type="transmembrane region" description="Helical" evidence="4">
    <location>
        <begin position="26"/>
        <end position="47"/>
    </location>
</feature>
<evidence type="ECO:0000313" key="5">
    <source>
        <dbReference type="EMBL" id="KAK7435795.1"/>
    </source>
</evidence>
<keyword evidence="6" id="KW-1185">Reference proteome</keyword>
<accession>A0ABR1INQ7</accession>
<evidence type="ECO:0000256" key="2">
    <source>
        <dbReference type="ARBA" id="ARBA00023002"/>
    </source>
</evidence>
<evidence type="ECO:0000313" key="6">
    <source>
        <dbReference type="Proteomes" id="UP001498398"/>
    </source>
</evidence>
<protein>
    <submittedName>
        <fullName evidence="5">Uncharacterized protein</fullName>
    </submittedName>
</protein>
<dbReference type="PANTHER" id="PTHR33365">
    <property type="entry name" value="YALI0B05434P"/>
    <property type="match status" value="1"/>
</dbReference>
<comment type="similarity">
    <text evidence="3">Belongs to the ustYa family.</text>
</comment>
<dbReference type="Pfam" id="PF11807">
    <property type="entry name" value="UstYa"/>
    <property type="match status" value="1"/>
</dbReference>
<keyword evidence="4" id="KW-1133">Transmembrane helix</keyword>
<comment type="caution">
    <text evidence="5">The sequence shown here is derived from an EMBL/GenBank/DDBJ whole genome shotgun (WGS) entry which is preliminary data.</text>
</comment>
<comment type="pathway">
    <text evidence="1">Mycotoxin biosynthesis.</text>
</comment>
<sequence>MQTYLNQFSLLPSSSEEFMGSITSRLHVVALGLALALSLFINLMAIFEQLRLSSPSTRSYSYLQNDHPRELPLNLRPVNLVFADDPDHYGMEGARAVSEWNALHPEGQGSVYLGPPDRPPLQVALFHQLHCLHHIRSVIVNGDYNPARTSHCMLYLLQSLLCTADTTLEEGGSGTVTPEGDIIVPPNNKTHTCRDWTQVYEFTEKNREGWTTEQIELEAKLSQGTLLADIVV</sequence>
<evidence type="ECO:0000256" key="3">
    <source>
        <dbReference type="ARBA" id="ARBA00035112"/>
    </source>
</evidence>